<evidence type="ECO:0000256" key="7">
    <source>
        <dbReference type="ARBA" id="ARBA00023136"/>
    </source>
</evidence>
<dbReference type="GO" id="GO:0005886">
    <property type="term" value="C:plasma membrane"/>
    <property type="evidence" value="ECO:0007669"/>
    <property type="project" value="UniProtKB-SubCell"/>
</dbReference>
<keyword evidence="4 10" id="KW-0812">Transmembrane</keyword>
<keyword evidence="6" id="KW-0297">G-protein coupled receptor</keyword>
<comment type="subcellular location">
    <subcellularLocation>
        <location evidence="1">Cell membrane</location>
        <topology evidence="1">Multi-pass membrane protein</topology>
    </subcellularLocation>
</comment>
<name>A0A653BWC3_CALMS</name>
<dbReference type="Gene3D" id="1.20.1070.10">
    <property type="entry name" value="Rhodopsin 7-helix transmembrane proteins"/>
    <property type="match status" value="1"/>
</dbReference>
<feature type="transmembrane region" description="Helical" evidence="10">
    <location>
        <begin position="60"/>
        <end position="82"/>
    </location>
</feature>
<organism evidence="12 13">
    <name type="scientific">Callosobruchus maculatus</name>
    <name type="common">Southern cowpea weevil</name>
    <name type="synonym">Pulse bruchid</name>
    <dbReference type="NCBI Taxonomy" id="64391"/>
    <lineage>
        <taxon>Eukaryota</taxon>
        <taxon>Metazoa</taxon>
        <taxon>Ecdysozoa</taxon>
        <taxon>Arthropoda</taxon>
        <taxon>Hexapoda</taxon>
        <taxon>Insecta</taxon>
        <taxon>Pterygota</taxon>
        <taxon>Neoptera</taxon>
        <taxon>Endopterygota</taxon>
        <taxon>Coleoptera</taxon>
        <taxon>Polyphaga</taxon>
        <taxon>Cucujiformia</taxon>
        <taxon>Chrysomeloidea</taxon>
        <taxon>Chrysomelidae</taxon>
        <taxon>Bruchinae</taxon>
        <taxon>Bruchini</taxon>
        <taxon>Callosobruchus</taxon>
    </lineage>
</organism>
<evidence type="ECO:0000256" key="4">
    <source>
        <dbReference type="ARBA" id="ARBA00022692"/>
    </source>
</evidence>
<evidence type="ECO:0000256" key="6">
    <source>
        <dbReference type="ARBA" id="ARBA00023040"/>
    </source>
</evidence>
<comment type="similarity">
    <text evidence="2">Belongs to the G-protein coupled receptor 1 family.</text>
</comment>
<dbReference type="InterPro" id="IPR000276">
    <property type="entry name" value="GPCR_Rhodpsn"/>
</dbReference>
<dbReference type="Proteomes" id="UP000410492">
    <property type="component" value="Unassembled WGS sequence"/>
</dbReference>
<keyword evidence="9" id="KW-0807">Transducer</keyword>
<dbReference type="PROSITE" id="PS50262">
    <property type="entry name" value="G_PROTEIN_RECEP_F1_2"/>
    <property type="match status" value="1"/>
</dbReference>
<evidence type="ECO:0000256" key="9">
    <source>
        <dbReference type="ARBA" id="ARBA00023224"/>
    </source>
</evidence>
<evidence type="ECO:0000256" key="5">
    <source>
        <dbReference type="ARBA" id="ARBA00022989"/>
    </source>
</evidence>
<evidence type="ECO:0000256" key="8">
    <source>
        <dbReference type="ARBA" id="ARBA00023170"/>
    </source>
</evidence>
<accession>A0A653BWC3</accession>
<evidence type="ECO:0000256" key="2">
    <source>
        <dbReference type="ARBA" id="ARBA00010663"/>
    </source>
</evidence>
<evidence type="ECO:0000256" key="10">
    <source>
        <dbReference type="SAM" id="Phobius"/>
    </source>
</evidence>
<dbReference type="Pfam" id="PF00001">
    <property type="entry name" value="7tm_1"/>
    <property type="match status" value="1"/>
</dbReference>
<keyword evidence="8" id="KW-0675">Receptor</keyword>
<dbReference type="EMBL" id="CAACVG010006137">
    <property type="protein sequence ID" value="VEN39938.1"/>
    <property type="molecule type" value="Genomic_DNA"/>
</dbReference>
<reference evidence="12 13" key="1">
    <citation type="submission" date="2019-01" db="EMBL/GenBank/DDBJ databases">
        <authorList>
            <person name="Sayadi A."/>
        </authorList>
    </citation>
    <scope>NUCLEOTIDE SEQUENCE [LARGE SCALE GENOMIC DNA]</scope>
</reference>
<evidence type="ECO:0000313" key="13">
    <source>
        <dbReference type="Proteomes" id="UP000410492"/>
    </source>
</evidence>
<dbReference type="PANTHER" id="PTHR24248">
    <property type="entry name" value="ADRENERGIC RECEPTOR-RELATED G-PROTEIN COUPLED RECEPTOR"/>
    <property type="match status" value="1"/>
</dbReference>
<dbReference type="InterPro" id="IPR017452">
    <property type="entry name" value="GPCR_Rhodpsn_7TM"/>
</dbReference>
<proteinExistence type="inferred from homology"/>
<keyword evidence="3" id="KW-1003">Cell membrane</keyword>
<keyword evidence="13" id="KW-1185">Reference proteome</keyword>
<keyword evidence="5 10" id="KW-1133">Transmembrane helix</keyword>
<evidence type="ECO:0000256" key="3">
    <source>
        <dbReference type="ARBA" id="ARBA00022475"/>
    </source>
</evidence>
<gene>
    <name evidence="12" type="ORF">CALMAC_LOCUS4282</name>
</gene>
<dbReference type="SUPFAM" id="SSF81321">
    <property type="entry name" value="Family A G protein-coupled receptor-like"/>
    <property type="match status" value="1"/>
</dbReference>
<dbReference type="GO" id="GO:0004930">
    <property type="term" value="F:G protein-coupled receptor activity"/>
    <property type="evidence" value="ECO:0007669"/>
    <property type="project" value="UniProtKB-KW"/>
</dbReference>
<feature type="transmembrane region" description="Helical" evidence="10">
    <location>
        <begin position="102"/>
        <end position="120"/>
    </location>
</feature>
<sequence>MRLRVKKSDILVELEVILLVWFPKPLIERYTRIFDLVASSNRYWAVTNIDYIHQRTSKRIGLMILVIWCVSFLVCIAPLLGWKDPEWEERLNDKKCMISQDIYYQIFASASSFYLPLAVIL</sequence>
<evidence type="ECO:0000313" key="12">
    <source>
        <dbReference type="EMBL" id="VEN39938.1"/>
    </source>
</evidence>
<evidence type="ECO:0000256" key="1">
    <source>
        <dbReference type="ARBA" id="ARBA00004651"/>
    </source>
</evidence>
<evidence type="ECO:0000259" key="11">
    <source>
        <dbReference type="PROSITE" id="PS50262"/>
    </source>
</evidence>
<feature type="domain" description="G-protein coupled receptors family 1 profile" evidence="11">
    <location>
        <begin position="36"/>
        <end position="121"/>
    </location>
</feature>
<keyword evidence="7 10" id="KW-0472">Membrane</keyword>
<dbReference type="OrthoDB" id="10034726at2759"/>
<feature type="non-terminal residue" evidence="12">
    <location>
        <position position="121"/>
    </location>
</feature>
<protein>
    <recommendedName>
        <fullName evidence="11">G-protein coupled receptors family 1 profile domain-containing protein</fullName>
    </recommendedName>
</protein>
<dbReference type="AlphaFoldDB" id="A0A653BWC3"/>